<dbReference type="OrthoDB" id="630895at2759"/>
<evidence type="ECO:0000313" key="5">
    <source>
        <dbReference type="Proteomes" id="UP000310066"/>
    </source>
</evidence>
<dbReference type="Proteomes" id="UP001175353">
    <property type="component" value="Unassembled WGS sequence"/>
</dbReference>
<accession>A0A4U0US76</accession>
<evidence type="ECO:0000313" key="2">
    <source>
        <dbReference type="EMBL" id="KAK0327839.1"/>
    </source>
</evidence>
<dbReference type="Gene3D" id="3.40.630.30">
    <property type="match status" value="1"/>
</dbReference>
<dbReference type="Proteomes" id="UP000310066">
    <property type="component" value="Unassembled WGS sequence"/>
</dbReference>
<dbReference type="AlphaFoldDB" id="A0A4U0US76"/>
<dbReference type="Proteomes" id="UP001168146">
    <property type="component" value="Unassembled WGS sequence"/>
</dbReference>
<organism evidence="4 5">
    <name type="scientific">Friedmanniomyces endolithicus</name>
    <dbReference type="NCBI Taxonomy" id="329885"/>
    <lineage>
        <taxon>Eukaryota</taxon>
        <taxon>Fungi</taxon>
        <taxon>Dikarya</taxon>
        <taxon>Ascomycota</taxon>
        <taxon>Pezizomycotina</taxon>
        <taxon>Dothideomycetes</taxon>
        <taxon>Dothideomycetidae</taxon>
        <taxon>Mycosphaerellales</taxon>
        <taxon>Teratosphaeriaceae</taxon>
        <taxon>Friedmanniomyces</taxon>
    </lineage>
</organism>
<dbReference type="EMBL" id="JASUXU010000002">
    <property type="protein sequence ID" value="KAK0327839.1"/>
    <property type="molecule type" value="Genomic_DNA"/>
</dbReference>
<dbReference type="PROSITE" id="PS51186">
    <property type="entry name" value="GNAT"/>
    <property type="match status" value="1"/>
</dbReference>
<sequence length="206" mass="22959">MEPTTCSTAKGNAQPIVKLPGGLAIRAWRHSDDASKARHLNNKKVWDQLRNRIPFPHTEADAARWVDFCLDPANHVRSGKWTAEGGSEGPALPTNFAVTVNDEAVGSMGLNFKDDIYFRTAEIGYWLGEEFWGKGVMSKLLPLFLEWAWEKFGILVRINAETYEANAASGKVLERAGFKLEGRRPDYVCKNGVIGAALMWGLLRPR</sequence>
<name>A0A4U0US76_9PEZI</name>
<proteinExistence type="predicted"/>
<keyword evidence="6" id="KW-1185">Reference proteome</keyword>
<dbReference type="STRING" id="329885.A0A4U0US76"/>
<dbReference type="InterPro" id="IPR000182">
    <property type="entry name" value="GNAT_dom"/>
</dbReference>
<reference evidence="3" key="3">
    <citation type="submission" date="2023-06" db="EMBL/GenBank/DDBJ databases">
        <title>Black Yeasts Isolated from many extreme environments.</title>
        <authorList>
            <person name="Coleine C."/>
            <person name="Stajich J.E."/>
            <person name="Selbmann L."/>
        </authorList>
    </citation>
    <scope>NUCLEOTIDE SEQUENCE</scope>
    <source>
        <strain evidence="3">CCFEE 5200</strain>
    </source>
</reference>
<protein>
    <recommendedName>
        <fullName evidence="1">N-acetyltransferase domain-containing protein</fullName>
    </recommendedName>
</protein>
<dbReference type="PANTHER" id="PTHR43328:SF1">
    <property type="entry name" value="N-ACETYLTRANSFERASE DOMAIN-CONTAINING PROTEIN"/>
    <property type="match status" value="1"/>
</dbReference>
<evidence type="ECO:0000313" key="4">
    <source>
        <dbReference type="EMBL" id="TKA37825.1"/>
    </source>
</evidence>
<dbReference type="EMBL" id="NAJP01000049">
    <property type="protein sequence ID" value="TKA37825.1"/>
    <property type="molecule type" value="Genomic_DNA"/>
</dbReference>
<feature type="domain" description="N-acetyltransferase" evidence="1">
    <location>
        <begin position="47"/>
        <end position="205"/>
    </location>
</feature>
<dbReference type="EMBL" id="JAUJLE010000006">
    <property type="protein sequence ID" value="KAK1013228.1"/>
    <property type="molecule type" value="Genomic_DNA"/>
</dbReference>
<gene>
    <name evidence="4" type="ORF">B0A54_09827</name>
    <name evidence="2" type="ORF">LTR82_001356</name>
    <name evidence="3" type="ORF">LTR91_001540</name>
</gene>
<dbReference type="PANTHER" id="PTHR43328">
    <property type="entry name" value="ACETYLTRANSFERASE-RELATED"/>
    <property type="match status" value="1"/>
</dbReference>
<dbReference type="Pfam" id="PF13302">
    <property type="entry name" value="Acetyltransf_3"/>
    <property type="match status" value="1"/>
</dbReference>
<dbReference type="SUPFAM" id="SSF55729">
    <property type="entry name" value="Acyl-CoA N-acyltransferases (Nat)"/>
    <property type="match status" value="1"/>
</dbReference>
<reference evidence="4 5" key="1">
    <citation type="submission" date="2017-03" db="EMBL/GenBank/DDBJ databases">
        <title>Genomes of endolithic fungi from Antarctica.</title>
        <authorList>
            <person name="Coleine C."/>
            <person name="Masonjones S."/>
            <person name="Stajich J.E."/>
        </authorList>
    </citation>
    <scope>NUCLEOTIDE SEQUENCE [LARGE SCALE GENOMIC DNA]</scope>
    <source>
        <strain evidence="4 5">CCFEE 5311</strain>
    </source>
</reference>
<evidence type="ECO:0000313" key="6">
    <source>
        <dbReference type="Proteomes" id="UP001175353"/>
    </source>
</evidence>
<evidence type="ECO:0000259" key="1">
    <source>
        <dbReference type="PROSITE" id="PS51186"/>
    </source>
</evidence>
<dbReference type="InterPro" id="IPR016181">
    <property type="entry name" value="Acyl_CoA_acyltransferase"/>
</dbReference>
<comment type="caution">
    <text evidence="4">The sequence shown here is derived from an EMBL/GenBank/DDBJ whole genome shotgun (WGS) entry which is preliminary data.</text>
</comment>
<reference evidence="2" key="2">
    <citation type="submission" date="2021-12" db="EMBL/GenBank/DDBJ databases">
        <title>Black yeast isolated from Biological Soil Crust.</title>
        <authorList>
            <person name="Kurbessoian T."/>
        </authorList>
    </citation>
    <scope>NUCLEOTIDE SEQUENCE</scope>
    <source>
        <strain evidence="2">CCFEE 5208</strain>
    </source>
</reference>
<dbReference type="GO" id="GO:0016747">
    <property type="term" value="F:acyltransferase activity, transferring groups other than amino-acyl groups"/>
    <property type="evidence" value="ECO:0007669"/>
    <property type="project" value="InterPro"/>
</dbReference>
<evidence type="ECO:0000313" key="3">
    <source>
        <dbReference type="EMBL" id="KAK1013228.1"/>
    </source>
</evidence>